<name>A0ACD3AJA3_9AGAR</name>
<protein>
    <submittedName>
        <fullName evidence="1">Uncharacterized protein</fullName>
    </submittedName>
</protein>
<sequence length="618" mass="69927">MGTLWTKEDPELGLKIDHPFKVAYPRSYDPLVETGKKDEVTDDQINEIVGDIFQHPSLDLTSIFHNIRASDEQLSQTDSAAIQTLLQEYRADMKLLDNTIKEGIASIVQLSRQLTQASCRLVQKASQIRLCEYLLSPPKLKDLPQDILEQIFWATLATNEGPRPDPSRPPLLFTAVCHRWRVIAYSTPTLWANIHIGPEKALDLAKAWAKRCRIPSLTIDLHRNNAISLEKLQELFVEFQASSVRLRKLDIRSGNSDSAKIISDFLSDPDQDMFTELVDRNTFRSPDLPSPSIKRLYAFNPPISWDTSPPPSQLTVLWITKEIHWETLEFFLSKCPNLESLYVSLAGRGVKCEQGCSDSFVRDHKGGTIPHLQYFGFCNDCKDEDLPQSLLRDFSFPSLRVLECYLNKRGDGTTPWVSSHSLITQVRRLSLQFEEPCDVTRKSLLSLLQPAISVEELAISAKGELFPEIIGALVSVPAGQPGEASILPSLKRLHFGREGEISKWMDLAPQLGELGQAWTTPPSIQRPIHTLTYLVFQYWGSKDSPPRNIDAPILRNAIRELCPNLSVRFISYSTVSWFWDVPTTFGMFPVPFNEIRSHEASEGDEIWTTKFGSGYFVN</sequence>
<evidence type="ECO:0000313" key="1">
    <source>
        <dbReference type="EMBL" id="TFK65667.1"/>
    </source>
</evidence>
<gene>
    <name evidence="1" type="ORF">BDN72DRAFT_845261</name>
</gene>
<dbReference type="EMBL" id="ML208429">
    <property type="protein sequence ID" value="TFK65667.1"/>
    <property type="molecule type" value="Genomic_DNA"/>
</dbReference>
<organism evidence="1 2">
    <name type="scientific">Pluteus cervinus</name>
    <dbReference type="NCBI Taxonomy" id="181527"/>
    <lineage>
        <taxon>Eukaryota</taxon>
        <taxon>Fungi</taxon>
        <taxon>Dikarya</taxon>
        <taxon>Basidiomycota</taxon>
        <taxon>Agaricomycotina</taxon>
        <taxon>Agaricomycetes</taxon>
        <taxon>Agaricomycetidae</taxon>
        <taxon>Agaricales</taxon>
        <taxon>Pluteineae</taxon>
        <taxon>Pluteaceae</taxon>
        <taxon>Pluteus</taxon>
    </lineage>
</organism>
<dbReference type="Proteomes" id="UP000308600">
    <property type="component" value="Unassembled WGS sequence"/>
</dbReference>
<accession>A0ACD3AJA3</accession>
<keyword evidence="2" id="KW-1185">Reference proteome</keyword>
<proteinExistence type="predicted"/>
<reference evidence="1 2" key="1">
    <citation type="journal article" date="2019" name="Nat. Ecol. Evol.">
        <title>Megaphylogeny resolves global patterns of mushroom evolution.</title>
        <authorList>
            <person name="Varga T."/>
            <person name="Krizsan K."/>
            <person name="Foldi C."/>
            <person name="Dima B."/>
            <person name="Sanchez-Garcia M."/>
            <person name="Sanchez-Ramirez S."/>
            <person name="Szollosi G.J."/>
            <person name="Szarkandi J.G."/>
            <person name="Papp V."/>
            <person name="Albert L."/>
            <person name="Andreopoulos W."/>
            <person name="Angelini C."/>
            <person name="Antonin V."/>
            <person name="Barry K.W."/>
            <person name="Bougher N.L."/>
            <person name="Buchanan P."/>
            <person name="Buyck B."/>
            <person name="Bense V."/>
            <person name="Catcheside P."/>
            <person name="Chovatia M."/>
            <person name="Cooper J."/>
            <person name="Damon W."/>
            <person name="Desjardin D."/>
            <person name="Finy P."/>
            <person name="Geml J."/>
            <person name="Haridas S."/>
            <person name="Hughes K."/>
            <person name="Justo A."/>
            <person name="Karasinski D."/>
            <person name="Kautmanova I."/>
            <person name="Kiss B."/>
            <person name="Kocsube S."/>
            <person name="Kotiranta H."/>
            <person name="LaButti K.M."/>
            <person name="Lechner B.E."/>
            <person name="Liimatainen K."/>
            <person name="Lipzen A."/>
            <person name="Lukacs Z."/>
            <person name="Mihaltcheva S."/>
            <person name="Morgado L.N."/>
            <person name="Niskanen T."/>
            <person name="Noordeloos M.E."/>
            <person name="Ohm R.A."/>
            <person name="Ortiz-Santana B."/>
            <person name="Ovrebo C."/>
            <person name="Racz N."/>
            <person name="Riley R."/>
            <person name="Savchenko A."/>
            <person name="Shiryaev A."/>
            <person name="Soop K."/>
            <person name="Spirin V."/>
            <person name="Szebenyi C."/>
            <person name="Tomsovsky M."/>
            <person name="Tulloss R.E."/>
            <person name="Uehling J."/>
            <person name="Grigoriev I.V."/>
            <person name="Vagvolgyi C."/>
            <person name="Papp T."/>
            <person name="Martin F.M."/>
            <person name="Miettinen O."/>
            <person name="Hibbett D.S."/>
            <person name="Nagy L.G."/>
        </authorList>
    </citation>
    <scope>NUCLEOTIDE SEQUENCE [LARGE SCALE GENOMIC DNA]</scope>
    <source>
        <strain evidence="1 2">NL-1719</strain>
    </source>
</reference>
<evidence type="ECO:0000313" key="2">
    <source>
        <dbReference type="Proteomes" id="UP000308600"/>
    </source>
</evidence>